<reference evidence="2 3" key="2">
    <citation type="submission" date="2024-07" db="EMBL/GenBank/DDBJ databases">
        <authorList>
            <person name="Akdeniz Z."/>
        </authorList>
    </citation>
    <scope>NUCLEOTIDE SEQUENCE [LARGE SCALE GENOMIC DNA]</scope>
</reference>
<dbReference type="Proteomes" id="UP001642409">
    <property type="component" value="Unassembled WGS sequence"/>
</dbReference>
<dbReference type="AlphaFoldDB" id="A0AA86QJB6"/>
<protein>
    <submittedName>
        <fullName evidence="1">Uncharacterized protein</fullName>
    </submittedName>
</protein>
<evidence type="ECO:0000313" key="3">
    <source>
        <dbReference type="Proteomes" id="UP001642409"/>
    </source>
</evidence>
<dbReference type="EMBL" id="CAXDID020000016">
    <property type="protein sequence ID" value="CAL5983897.1"/>
    <property type="molecule type" value="Genomic_DNA"/>
</dbReference>
<name>A0AA86QJB6_9EUKA</name>
<accession>A0AA86QJB6</accession>
<keyword evidence="3" id="KW-1185">Reference proteome</keyword>
<dbReference type="EMBL" id="CATOUU010000931">
    <property type="protein sequence ID" value="CAI9960466.1"/>
    <property type="molecule type" value="Genomic_DNA"/>
</dbReference>
<evidence type="ECO:0000313" key="1">
    <source>
        <dbReference type="EMBL" id="CAI9960466.1"/>
    </source>
</evidence>
<proteinExistence type="predicted"/>
<organism evidence="1">
    <name type="scientific">Hexamita inflata</name>
    <dbReference type="NCBI Taxonomy" id="28002"/>
    <lineage>
        <taxon>Eukaryota</taxon>
        <taxon>Metamonada</taxon>
        <taxon>Diplomonadida</taxon>
        <taxon>Hexamitidae</taxon>
        <taxon>Hexamitinae</taxon>
        <taxon>Hexamita</taxon>
    </lineage>
</organism>
<comment type="caution">
    <text evidence="1">The sequence shown here is derived from an EMBL/GenBank/DDBJ whole genome shotgun (WGS) entry which is preliminary data.</text>
</comment>
<evidence type="ECO:0000313" key="2">
    <source>
        <dbReference type="EMBL" id="CAL5983897.1"/>
    </source>
</evidence>
<reference evidence="1" key="1">
    <citation type="submission" date="2023-06" db="EMBL/GenBank/DDBJ databases">
        <authorList>
            <person name="Kurt Z."/>
        </authorList>
    </citation>
    <scope>NUCLEOTIDE SEQUENCE</scope>
</reference>
<sequence>MKSNTFFGLQHIPEHIPTYDNVLPTDFSTEFQWATFKIVSSLRFQLKISSLDFSKQLEFWRIPAVEINVSQDLKQVELIGVDLYRSFANQDELLTWRKGNQHQFQVRPQNILLKSGQEVILRLFKFKKGDKEFCSVSFAPVDK</sequence>
<gene>
    <name evidence="1" type="ORF">HINF_LOCUS48111</name>
    <name evidence="2" type="ORF">HINF_LOCUS7845</name>
</gene>